<feature type="domain" description="Histidine kinase" evidence="15">
    <location>
        <begin position="429"/>
        <end position="645"/>
    </location>
</feature>
<evidence type="ECO:0000256" key="9">
    <source>
        <dbReference type="ARBA" id="ARBA00022777"/>
    </source>
</evidence>
<evidence type="ECO:0000259" key="16">
    <source>
        <dbReference type="PROSITE" id="PS50885"/>
    </source>
</evidence>
<keyword evidence="6" id="KW-0808">Transferase</keyword>
<dbReference type="CDD" id="cd12913">
    <property type="entry name" value="PDC1_MCP_like"/>
    <property type="match status" value="1"/>
</dbReference>
<evidence type="ECO:0000256" key="1">
    <source>
        <dbReference type="ARBA" id="ARBA00000085"/>
    </source>
</evidence>
<evidence type="ECO:0000256" key="10">
    <source>
        <dbReference type="ARBA" id="ARBA00022840"/>
    </source>
</evidence>
<dbReference type="Gene3D" id="3.30.565.10">
    <property type="entry name" value="Histidine kinase-like ATPase, C-terminal domain"/>
    <property type="match status" value="1"/>
</dbReference>
<evidence type="ECO:0000256" key="13">
    <source>
        <dbReference type="ARBA" id="ARBA00023136"/>
    </source>
</evidence>
<evidence type="ECO:0000256" key="6">
    <source>
        <dbReference type="ARBA" id="ARBA00022679"/>
    </source>
</evidence>
<dbReference type="Pfam" id="PF02518">
    <property type="entry name" value="HATPase_c"/>
    <property type="match status" value="1"/>
</dbReference>
<keyword evidence="12" id="KW-0902">Two-component regulatory system</keyword>
<dbReference type="PROSITE" id="PS50109">
    <property type="entry name" value="HIS_KIN"/>
    <property type="match status" value="1"/>
</dbReference>
<dbReference type="Gene3D" id="3.30.450.20">
    <property type="entry name" value="PAS domain"/>
    <property type="match status" value="1"/>
</dbReference>
<dbReference type="AlphaFoldDB" id="A0A928BSU7"/>
<comment type="caution">
    <text evidence="17">The sequence shown here is derived from an EMBL/GenBank/DDBJ whole genome shotgun (WGS) entry which is preliminary data.</text>
</comment>
<dbReference type="SMART" id="SM00304">
    <property type="entry name" value="HAMP"/>
    <property type="match status" value="1"/>
</dbReference>
<dbReference type="InterPro" id="IPR003661">
    <property type="entry name" value="HisK_dim/P_dom"/>
</dbReference>
<dbReference type="CDD" id="cd12912">
    <property type="entry name" value="PDC2_MCP_like"/>
    <property type="match status" value="1"/>
</dbReference>
<keyword evidence="11 14" id="KW-1133">Transmembrane helix</keyword>
<keyword evidence="13 14" id="KW-0472">Membrane</keyword>
<evidence type="ECO:0000256" key="7">
    <source>
        <dbReference type="ARBA" id="ARBA00022692"/>
    </source>
</evidence>
<dbReference type="InterPro" id="IPR003594">
    <property type="entry name" value="HATPase_dom"/>
</dbReference>
<reference evidence="17" key="1">
    <citation type="submission" date="2019-04" db="EMBL/GenBank/DDBJ databases">
        <title>Evolution of Biomass-Degrading Anaerobic Consortia Revealed by Metagenomics.</title>
        <authorList>
            <person name="Peng X."/>
        </authorList>
    </citation>
    <scope>NUCLEOTIDE SEQUENCE</scope>
    <source>
        <strain evidence="17">SIG141</strain>
    </source>
</reference>
<dbReference type="GO" id="GO:0005524">
    <property type="term" value="F:ATP binding"/>
    <property type="evidence" value="ECO:0007669"/>
    <property type="project" value="UniProtKB-KW"/>
</dbReference>
<dbReference type="InterPro" id="IPR003660">
    <property type="entry name" value="HAMP_dom"/>
</dbReference>
<gene>
    <name evidence="17" type="ORF">E7102_05700</name>
</gene>
<dbReference type="PANTHER" id="PTHR45528:SF1">
    <property type="entry name" value="SENSOR HISTIDINE KINASE CPXA"/>
    <property type="match status" value="1"/>
</dbReference>
<comment type="subcellular location">
    <subcellularLocation>
        <location evidence="2">Cell membrane</location>
        <topology evidence="2">Multi-pass membrane protein</topology>
    </subcellularLocation>
</comment>
<dbReference type="CDD" id="cd00082">
    <property type="entry name" value="HisKA"/>
    <property type="match status" value="1"/>
</dbReference>
<feature type="domain" description="HAMP" evidence="16">
    <location>
        <begin position="340"/>
        <end position="393"/>
    </location>
</feature>
<evidence type="ECO:0000313" key="17">
    <source>
        <dbReference type="EMBL" id="MBE6265946.1"/>
    </source>
</evidence>
<evidence type="ECO:0000256" key="3">
    <source>
        <dbReference type="ARBA" id="ARBA00012438"/>
    </source>
</evidence>
<dbReference type="SMART" id="SM00388">
    <property type="entry name" value="HisKA"/>
    <property type="match status" value="1"/>
</dbReference>
<evidence type="ECO:0000256" key="8">
    <source>
        <dbReference type="ARBA" id="ARBA00022741"/>
    </source>
</evidence>
<protein>
    <recommendedName>
        <fullName evidence="3">histidine kinase</fullName>
        <ecNumber evidence="3">2.7.13.3</ecNumber>
    </recommendedName>
</protein>
<dbReference type="InterPro" id="IPR004358">
    <property type="entry name" value="Sig_transdc_His_kin-like_C"/>
</dbReference>
<dbReference type="Pfam" id="PF00672">
    <property type="entry name" value="HAMP"/>
    <property type="match status" value="1"/>
</dbReference>
<dbReference type="Pfam" id="PF02743">
    <property type="entry name" value="dCache_1"/>
    <property type="match status" value="1"/>
</dbReference>
<dbReference type="PANTHER" id="PTHR45528">
    <property type="entry name" value="SENSOR HISTIDINE KINASE CPXA"/>
    <property type="match status" value="1"/>
</dbReference>
<dbReference type="GO" id="GO:0005886">
    <property type="term" value="C:plasma membrane"/>
    <property type="evidence" value="ECO:0007669"/>
    <property type="project" value="UniProtKB-SubCell"/>
</dbReference>
<dbReference type="InterPro" id="IPR005467">
    <property type="entry name" value="His_kinase_dom"/>
</dbReference>
<comment type="catalytic activity">
    <reaction evidence="1">
        <text>ATP + protein L-histidine = ADP + protein N-phospho-L-histidine.</text>
        <dbReference type="EC" id="2.7.13.3"/>
    </reaction>
</comment>
<feature type="transmembrane region" description="Helical" evidence="14">
    <location>
        <begin position="21"/>
        <end position="43"/>
    </location>
</feature>
<evidence type="ECO:0000256" key="12">
    <source>
        <dbReference type="ARBA" id="ARBA00023012"/>
    </source>
</evidence>
<keyword evidence="9" id="KW-0418">Kinase</keyword>
<dbReference type="InterPro" id="IPR033479">
    <property type="entry name" value="dCache_1"/>
</dbReference>
<dbReference type="PRINTS" id="PR00344">
    <property type="entry name" value="BCTRLSENSOR"/>
</dbReference>
<dbReference type="SUPFAM" id="SSF55874">
    <property type="entry name" value="ATPase domain of HSP90 chaperone/DNA topoisomerase II/histidine kinase"/>
    <property type="match status" value="1"/>
</dbReference>
<dbReference type="EC" id="2.7.13.3" evidence="3"/>
<dbReference type="SUPFAM" id="SSF158472">
    <property type="entry name" value="HAMP domain-like"/>
    <property type="match status" value="1"/>
</dbReference>
<dbReference type="InterPro" id="IPR050398">
    <property type="entry name" value="HssS/ArlS-like"/>
</dbReference>
<dbReference type="GO" id="GO:0000155">
    <property type="term" value="F:phosphorelay sensor kinase activity"/>
    <property type="evidence" value="ECO:0007669"/>
    <property type="project" value="InterPro"/>
</dbReference>
<keyword evidence="10" id="KW-0067">ATP-binding</keyword>
<accession>A0A928BSU7</accession>
<dbReference type="SMART" id="SM00387">
    <property type="entry name" value="HATPase_c"/>
    <property type="match status" value="1"/>
</dbReference>
<sequence>MKERRLTMINLFNYKPSLKRDLSMGIILLAVPIFILSIGTMFYQSRYMIHNEVKSSNSNMLNKGLYQIRSYMTTIETAVNSNAWLMEENLVPDTLKSLSERIVRLNDPVVSCSVFMIPDYFKEYGSKFSVYAASQGDTVKSYIESEYDYFNRSMFSEPVKTGKACWIDPFIEYIDGKVDHNEAVATYSRPLRQKNGRIVGVLSAEMSFSQLTKLINKTSLEYNGAFFVLLDGTGRFLINPDTTHLFRKTIFSDAEPNKNADIISLGYEMIAGKHGNMHVSYNNKLYHVTFRPVPGTRWSLALARPDKEAMKSYYHMGYMIFAIIMIGLLIIVWVSRQVAKQTITPILHLLDVTKKISNGNFDEPIPVSKSNGVLGHLQNSFVKMQRSIHDNMTKLRNNADMVSKANEEMQQAQLLTEDAILRKSQFLQTVSQNMRMPINVITGFAEVLRDSSGSNTTLDENEFSNISKMMKENAITLNRLMLLLLDTSQTDANGELHYKKNDEVSVNLVAKDCIRHTLSHFPDARIKLETDLPSTLHIVTNRLYLFSTLSELLYNAAKYTGGQNVTLQVSQTETTIRYTVLDVGSGLPSGAMEKVFQPFNEAANLAEGEGLGLPLVKRHAASLGGDLIFDVDYRDGCRIIFELQK</sequence>
<evidence type="ECO:0000259" key="15">
    <source>
        <dbReference type="PROSITE" id="PS50109"/>
    </source>
</evidence>
<evidence type="ECO:0000256" key="4">
    <source>
        <dbReference type="ARBA" id="ARBA00022475"/>
    </source>
</evidence>
<dbReference type="Gene3D" id="1.10.287.130">
    <property type="match status" value="1"/>
</dbReference>
<dbReference type="InterPro" id="IPR036097">
    <property type="entry name" value="HisK_dim/P_sf"/>
</dbReference>
<evidence type="ECO:0000256" key="2">
    <source>
        <dbReference type="ARBA" id="ARBA00004651"/>
    </source>
</evidence>
<evidence type="ECO:0000256" key="11">
    <source>
        <dbReference type="ARBA" id="ARBA00022989"/>
    </source>
</evidence>
<dbReference type="PROSITE" id="PS50885">
    <property type="entry name" value="HAMP"/>
    <property type="match status" value="1"/>
</dbReference>
<keyword evidence="8" id="KW-0547">Nucleotide-binding</keyword>
<dbReference type="EMBL" id="SUYD01000006">
    <property type="protein sequence ID" value="MBE6265946.1"/>
    <property type="molecule type" value="Genomic_DNA"/>
</dbReference>
<name>A0A928BSU7_XYLRU</name>
<dbReference type="CDD" id="cd06225">
    <property type="entry name" value="HAMP"/>
    <property type="match status" value="1"/>
</dbReference>
<organism evidence="17 18">
    <name type="scientific">Xylanibacter ruminicola</name>
    <name type="common">Prevotella ruminicola</name>
    <dbReference type="NCBI Taxonomy" id="839"/>
    <lineage>
        <taxon>Bacteria</taxon>
        <taxon>Pseudomonadati</taxon>
        <taxon>Bacteroidota</taxon>
        <taxon>Bacteroidia</taxon>
        <taxon>Bacteroidales</taxon>
        <taxon>Prevotellaceae</taxon>
        <taxon>Xylanibacter</taxon>
    </lineage>
</organism>
<keyword evidence="7 14" id="KW-0812">Transmembrane</keyword>
<evidence type="ECO:0000256" key="14">
    <source>
        <dbReference type="SAM" id="Phobius"/>
    </source>
</evidence>
<evidence type="ECO:0000256" key="5">
    <source>
        <dbReference type="ARBA" id="ARBA00022553"/>
    </source>
</evidence>
<evidence type="ECO:0000313" key="18">
    <source>
        <dbReference type="Proteomes" id="UP000763088"/>
    </source>
</evidence>
<dbReference type="Proteomes" id="UP000763088">
    <property type="component" value="Unassembled WGS sequence"/>
</dbReference>
<dbReference type="SUPFAM" id="SSF47384">
    <property type="entry name" value="Homodimeric domain of signal transducing histidine kinase"/>
    <property type="match status" value="1"/>
</dbReference>
<keyword evidence="4" id="KW-1003">Cell membrane</keyword>
<proteinExistence type="predicted"/>
<keyword evidence="5" id="KW-0597">Phosphoprotein</keyword>
<dbReference type="Gene3D" id="6.10.340.10">
    <property type="match status" value="1"/>
</dbReference>
<dbReference type="InterPro" id="IPR036890">
    <property type="entry name" value="HATPase_C_sf"/>
</dbReference>
<feature type="transmembrane region" description="Helical" evidence="14">
    <location>
        <begin position="313"/>
        <end position="334"/>
    </location>
</feature>